<accession>A0A4Q1KSA7</accession>
<gene>
    <name evidence="2" type="ORF">EQG68_05945</name>
</gene>
<dbReference type="InterPro" id="IPR022719">
    <property type="entry name" value="Motility-assoc_prot_GldM_C"/>
</dbReference>
<reference evidence="3" key="1">
    <citation type="submission" date="2019-01" db="EMBL/GenBank/DDBJ databases">
        <title>Cytophagaceae bacterium strain CAR-16.</title>
        <authorList>
            <person name="Chen W.-M."/>
        </authorList>
    </citation>
    <scope>NUCLEOTIDE SEQUENCE [LARGE SCALE GENOMIC DNA]</scope>
    <source>
        <strain evidence="3">ICH-30</strain>
    </source>
</reference>
<protein>
    <recommendedName>
        <fullName evidence="1">Gliding motility-associated protein GldM C-terminal domain-containing protein</fullName>
    </recommendedName>
</protein>
<comment type="caution">
    <text evidence="2">The sequence shown here is derived from an EMBL/GenBank/DDBJ whole genome shotgun (WGS) entry which is preliminary data.</text>
</comment>
<evidence type="ECO:0000313" key="2">
    <source>
        <dbReference type="EMBL" id="RXR33033.1"/>
    </source>
</evidence>
<dbReference type="AlphaFoldDB" id="A0A4Q1KSA7"/>
<name>A0A4Q1KSA7_9FLAO</name>
<dbReference type="EMBL" id="SBKQ01000005">
    <property type="protein sequence ID" value="RXR33033.1"/>
    <property type="molecule type" value="Genomic_DNA"/>
</dbReference>
<evidence type="ECO:0000313" key="3">
    <source>
        <dbReference type="Proteomes" id="UP000289734"/>
    </source>
</evidence>
<dbReference type="Pfam" id="PF12080">
    <property type="entry name" value="GldM_4th"/>
    <property type="match status" value="1"/>
</dbReference>
<organism evidence="2 3">
    <name type="scientific">Flavobacterium piscinae</name>
    <dbReference type="NCBI Taxonomy" id="2506424"/>
    <lineage>
        <taxon>Bacteria</taxon>
        <taxon>Pseudomonadati</taxon>
        <taxon>Bacteroidota</taxon>
        <taxon>Flavobacteriia</taxon>
        <taxon>Flavobacteriales</taxon>
        <taxon>Flavobacteriaceae</taxon>
        <taxon>Flavobacterium</taxon>
    </lineage>
</organism>
<keyword evidence="3" id="KW-1185">Reference proteome</keyword>
<evidence type="ECO:0000259" key="1">
    <source>
        <dbReference type="Pfam" id="PF12080"/>
    </source>
</evidence>
<proteinExistence type="predicted"/>
<dbReference type="RefSeq" id="WP_129463877.1">
    <property type="nucleotide sequence ID" value="NZ_JACSXZ010000001.1"/>
</dbReference>
<dbReference type="Proteomes" id="UP000289734">
    <property type="component" value="Unassembled WGS sequence"/>
</dbReference>
<feature type="domain" description="Gliding motility-associated protein GldM C-terminal" evidence="1">
    <location>
        <begin position="69"/>
        <end position="117"/>
    </location>
</feature>
<sequence length="131" mass="14816">MKNVSRKYLLLICFISILCQSQEIIKRQGFAVSVNAKFLEASMTKEEFKTATFGVHSFYPEMVGRVGLKGFTVKYTGQKEIVIKGNKLTDVALRGLSKLKRGDQITIYDAISKPDGNYLVEIRYPMIITIL</sequence>